<organism evidence="2">
    <name type="scientific">mine drainage metagenome</name>
    <dbReference type="NCBI Taxonomy" id="410659"/>
    <lineage>
        <taxon>unclassified sequences</taxon>
        <taxon>metagenomes</taxon>
        <taxon>ecological metagenomes</taxon>
    </lineage>
</organism>
<reference evidence="2" key="1">
    <citation type="submission" date="2016-10" db="EMBL/GenBank/DDBJ databases">
        <title>Sequence of Gallionella enrichment culture.</title>
        <authorList>
            <person name="Poehlein A."/>
            <person name="Muehling M."/>
            <person name="Daniel R."/>
        </authorList>
    </citation>
    <scope>NUCLEOTIDE SEQUENCE</scope>
</reference>
<evidence type="ECO:0000259" key="1">
    <source>
        <dbReference type="Pfam" id="PF01402"/>
    </source>
</evidence>
<evidence type="ECO:0000313" key="2">
    <source>
        <dbReference type="EMBL" id="OIQ93554.1"/>
    </source>
</evidence>
<feature type="domain" description="Ribbon-helix-helix protein CopG" evidence="1">
    <location>
        <begin position="42"/>
        <end position="80"/>
    </location>
</feature>
<dbReference type="SUPFAM" id="SSF47598">
    <property type="entry name" value="Ribbon-helix-helix"/>
    <property type="match status" value="1"/>
</dbReference>
<protein>
    <submittedName>
        <fullName evidence="2">Ribbon-helix-helix protein, copG family</fullName>
    </submittedName>
</protein>
<name>A0A1J5RDX7_9ZZZZ</name>
<dbReference type="InterPro" id="IPR010985">
    <property type="entry name" value="Ribbon_hlx_hlx"/>
</dbReference>
<dbReference type="GO" id="GO:0006355">
    <property type="term" value="P:regulation of DNA-templated transcription"/>
    <property type="evidence" value="ECO:0007669"/>
    <property type="project" value="InterPro"/>
</dbReference>
<dbReference type="AlphaFoldDB" id="A0A1J5RDX7"/>
<dbReference type="InterPro" id="IPR002145">
    <property type="entry name" value="CopG"/>
</dbReference>
<proteinExistence type="predicted"/>
<dbReference type="EMBL" id="MLJW01000205">
    <property type="protein sequence ID" value="OIQ93554.1"/>
    <property type="molecule type" value="Genomic_DNA"/>
</dbReference>
<dbReference type="CDD" id="cd21631">
    <property type="entry name" value="RHH_CopG_NikR-like"/>
    <property type="match status" value="1"/>
</dbReference>
<gene>
    <name evidence="2" type="ORF">GALL_245140</name>
</gene>
<accession>A0A1J5RDX7</accession>
<comment type="caution">
    <text evidence="2">The sequence shown here is derived from an EMBL/GenBank/DDBJ whole genome shotgun (WGS) entry which is preliminary data.</text>
</comment>
<sequence>MAIVKPKGKVATATAEAFISGAPDAAPAAKTVKGVMLGHKRQITLTIAPELLARVDELAAQIGQSRAAVINLAIRQAVERGLTIEGLGRA</sequence>
<dbReference type="Pfam" id="PF01402">
    <property type="entry name" value="RHH_1"/>
    <property type="match status" value="1"/>
</dbReference>